<feature type="domain" description="Putative zinc-finger" evidence="2">
    <location>
        <begin position="17"/>
        <end position="44"/>
    </location>
</feature>
<dbReference type="Gene3D" id="1.10.10.1320">
    <property type="entry name" value="Anti-sigma factor, zinc-finger domain"/>
    <property type="match status" value="1"/>
</dbReference>
<sequence length="260" mass="27147">MTMTDTRGPACGLESGRLSAYLDGELTNGERRAVEAHLAGCEGCTALLADLRRVVDQARSLADAAPPEDLWPGIERQLKPRARRTPAPAQALAGPSAWWRRRLDLAVPQLAAAAVVLVLLSAGAMWLLLHGSGTRGPAVTGVTPVAPPPVAAARPESTQAPLAAAAPPASPALVTAGNAGYDAAVAELEDALASGRGRLDPRTLRVVEQNLRVIDRALDEARRAVAADPGNTWLRSHLAATMKRKVDLLRSATLLASTQG</sequence>
<name>A0A538U722_UNCEI</name>
<evidence type="ECO:0000313" key="4">
    <source>
        <dbReference type="Proteomes" id="UP000319771"/>
    </source>
</evidence>
<keyword evidence="1" id="KW-1133">Transmembrane helix</keyword>
<dbReference type="InterPro" id="IPR041916">
    <property type="entry name" value="Anti_sigma_zinc_sf"/>
</dbReference>
<dbReference type="InterPro" id="IPR027383">
    <property type="entry name" value="Znf_put"/>
</dbReference>
<evidence type="ECO:0000259" key="2">
    <source>
        <dbReference type="Pfam" id="PF13490"/>
    </source>
</evidence>
<comment type="caution">
    <text evidence="3">The sequence shown here is derived from an EMBL/GenBank/DDBJ whole genome shotgun (WGS) entry which is preliminary data.</text>
</comment>
<gene>
    <name evidence="3" type="ORF">E6K81_09965</name>
</gene>
<dbReference type="Proteomes" id="UP000319771">
    <property type="component" value="Unassembled WGS sequence"/>
</dbReference>
<dbReference type="EMBL" id="VBPB01000161">
    <property type="protein sequence ID" value="TMQ71489.1"/>
    <property type="molecule type" value="Genomic_DNA"/>
</dbReference>
<keyword evidence="1" id="KW-0472">Membrane</keyword>
<reference evidence="3 4" key="1">
    <citation type="journal article" date="2019" name="Nat. Microbiol.">
        <title>Mediterranean grassland soil C-N compound turnover is dependent on rainfall and depth, and is mediated by genomically divergent microorganisms.</title>
        <authorList>
            <person name="Diamond S."/>
            <person name="Andeer P.F."/>
            <person name="Li Z."/>
            <person name="Crits-Christoph A."/>
            <person name="Burstein D."/>
            <person name="Anantharaman K."/>
            <person name="Lane K.R."/>
            <person name="Thomas B.C."/>
            <person name="Pan C."/>
            <person name="Northen T.R."/>
            <person name="Banfield J.F."/>
        </authorList>
    </citation>
    <scope>NUCLEOTIDE SEQUENCE [LARGE SCALE GENOMIC DNA]</scope>
    <source>
        <strain evidence="3">WS_11</strain>
    </source>
</reference>
<evidence type="ECO:0000256" key="1">
    <source>
        <dbReference type="SAM" id="Phobius"/>
    </source>
</evidence>
<dbReference type="AlphaFoldDB" id="A0A538U722"/>
<proteinExistence type="predicted"/>
<protein>
    <recommendedName>
        <fullName evidence="2">Putative zinc-finger domain-containing protein</fullName>
    </recommendedName>
</protein>
<accession>A0A538U722</accession>
<evidence type="ECO:0000313" key="3">
    <source>
        <dbReference type="EMBL" id="TMQ71489.1"/>
    </source>
</evidence>
<dbReference type="Pfam" id="PF13490">
    <property type="entry name" value="zf-HC2"/>
    <property type="match status" value="1"/>
</dbReference>
<keyword evidence="1" id="KW-0812">Transmembrane</keyword>
<feature type="transmembrane region" description="Helical" evidence="1">
    <location>
        <begin position="110"/>
        <end position="129"/>
    </location>
</feature>
<organism evidence="3 4">
    <name type="scientific">Eiseniibacteriota bacterium</name>
    <dbReference type="NCBI Taxonomy" id="2212470"/>
    <lineage>
        <taxon>Bacteria</taxon>
        <taxon>Candidatus Eiseniibacteriota</taxon>
    </lineage>
</organism>